<name>R7WRI9_9NOCA</name>
<dbReference type="EMBL" id="APMY01000063">
    <property type="protein sequence ID" value="EOM76589.1"/>
    <property type="molecule type" value="Genomic_DNA"/>
</dbReference>
<dbReference type="RefSeq" id="WP_010838047.1">
    <property type="nucleotide sequence ID" value="NZ_APMY01000063.1"/>
</dbReference>
<accession>R7WRI9</accession>
<keyword evidence="1" id="KW-1133">Transmembrane helix</keyword>
<sequence>MFHEKRGGDVRFGTCRGSNVTATGLALGALVYTGAYVQSSPRQLCDGFEQQVIHSAPGYPVFDVHERLARLPVVAARCTVDFADGTTPDRATLVIDWQANLTVLAGVILMIAAVAYHFRHRHDVT</sequence>
<evidence type="ECO:0000313" key="2">
    <source>
        <dbReference type="EMBL" id="EOM76589.1"/>
    </source>
</evidence>
<dbReference type="AlphaFoldDB" id="R7WRI9"/>
<evidence type="ECO:0000256" key="1">
    <source>
        <dbReference type="SAM" id="Phobius"/>
    </source>
</evidence>
<proteinExistence type="predicted"/>
<comment type="caution">
    <text evidence="2">The sequence shown here is derived from an EMBL/GenBank/DDBJ whole genome shotgun (WGS) entry which is preliminary data.</text>
</comment>
<feature type="transmembrane region" description="Helical" evidence="1">
    <location>
        <begin position="97"/>
        <end position="118"/>
    </location>
</feature>
<keyword evidence="1" id="KW-0812">Transmembrane</keyword>
<keyword evidence="1" id="KW-0472">Membrane</keyword>
<reference evidence="2 3" key="1">
    <citation type="journal article" date="2013" name="Genome Announc.">
        <title>Draft Genome Sequence of Rhodococcus rhodnii Strain LMG5362, a Symbiont of Rhodnius prolixus (Hemiptera, Reduviidae, Triatominae), the Principle Vector of Trypanosoma cruzi.</title>
        <authorList>
            <person name="Pachebat J.A."/>
            <person name="van Keulen G."/>
            <person name="Whitten M.M."/>
            <person name="Girdwood S."/>
            <person name="Del Sol R."/>
            <person name="Dyson P.J."/>
            <person name="Facey P.D."/>
        </authorList>
    </citation>
    <scope>NUCLEOTIDE SEQUENCE [LARGE SCALE GENOMIC DNA]</scope>
    <source>
        <strain evidence="2 3">LMG 5362</strain>
    </source>
</reference>
<protein>
    <submittedName>
        <fullName evidence="2">Uncharacterized protein</fullName>
    </submittedName>
</protein>
<gene>
    <name evidence="2" type="ORF">Rrhod_1986</name>
</gene>
<dbReference type="Proteomes" id="UP000013525">
    <property type="component" value="Unassembled WGS sequence"/>
</dbReference>
<dbReference type="PATRIC" id="fig|1273125.3.peg.1915"/>
<organism evidence="2 3">
    <name type="scientific">Rhodococcus rhodnii LMG 5362</name>
    <dbReference type="NCBI Taxonomy" id="1273125"/>
    <lineage>
        <taxon>Bacteria</taxon>
        <taxon>Bacillati</taxon>
        <taxon>Actinomycetota</taxon>
        <taxon>Actinomycetes</taxon>
        <taxon>Mycobacteriales</taxon>
        <taxon>Nocardiaceae</taxon>
        <taxon>Rhodococcus</taxon>
    </lineage>
</organism>
<evidence type="ECO:0000313" key="3">
    <source>
        <dbReference type="Proteomes" id="UP000013525"/>
    </source>
</evidence>
<keyword evidence="3" id="KW-1185">Reference proteome</keyword>